<dbReference type="OrthoDB" id="3945550at2759"/>
<keyword evidence="1" id="KW-0812">Transmembrane</keyword>
<sequence length="102" mass="11407">MNYYSDALALAEKGGDAKLESPNHPSSLEFEKEMLLVNIDHNHYPRRGHVRGAFIYCAVYGGLTRFIFAAVSLGKVQYADWRVASREDVTLEQISIIATSQS</sequence>
<evidence type="ECO:0000256" key="1">
    <source>
        <dbReference type="SAM" id="Phobius"/>
    </source>
</evidence>
<keyword evidence="3" id="KW-1185">Reference proteome</keyword>
<dbReference type="STRING" id="1042311.A0A2T3YZF4"/>
<gene>
    <name evidence="2" type="ORF">M441DRAFT_49434</name>
</gene>
<proteinExistence type="predicted"/>
<evidence type="ECO:0000313" key="2">
    <source>
        <dbReference type="EMBL" id="PTB37949.1"/>
    </source>
</evidence>
<feature type="transmembrane region" description="Helical" evidence="1">
    <location>
        <begin position="53"/>
        <end position="73"/>
    </location>
</feature>
<accession>A0A2T3YZF4</accession>
<protein>
    <submittedName>
        <fullName evidence="2">Uncharacterized protein</fullName>
    </submittedName>
</protein>
<name>A0A2T3YZF4_TRIA4</name>
<reference evidence="2 3" key="1">
    <citation type="submission" date="2016-07" db="EMBL/GenBank/DDBJ databases">
        <title>Multiple horizontal gene transfer events from other fungi enriched the ability of initially mycotrophic Trichoderma (Ascomycota) to feed on dead plant biomass.</title>
        <authorList>
            <consortium name="DOE Joint Genome Institute"/>
            <person name="Aerts A."/>
            <person name="Atanasova L."/>
            <person name="Chenthamara K."/>
            <person name="Zhang J."/>
            <person name="Grujic M."/>
            <person name="Henrissat B."/>
            <person name="Kuo A."/>
            <person name="Salamov A."/>
            <person name="Lipzen A."/>
            <person name="Labutti K."/>
            <person name="Barry K."/>
            <person name="Miao Y."/>
            <person name="Rahimi M.J."/>
            <person name="Shen Q."/>
            <person name="Grigoriev I.V."/>
            <person name="Kubicek C.P."/>
            <person name="Druzhinina I.S."/>
        </authorList>
    </citation>
    <scope>NUCLEOTIDE SEQUENCE [LARGE SCALE GENOMIC DNA]</scope>
    <source>
        <strain evidence="2 3">CBS 433.97</strain>
    </source>
</reference>
<dbReference type="Proteomes" id="UP000240493">
    <property type="component" value="Unassembled WGS sequence"/>
</dbReference>
<keyword evidence="1" id="KW-1133">Transmembrane helix</keyword>
<dbReference type="EMBL" id="KZ679266">
    <property type="protein sequence ID" value="PTB37949.1"/>
    <property type="molecule type" value="Genomic_DNA"/>
</dbReference>
<dbReference type="AlphaFoldDB" id="A0A2T3YZF4"/>
<organism evidence="2 3">
    <name type="scientific">Trichoderma asperellum (strain ATCC 204424 / CBS 433.97 / NBRC 101777)</name>
    <dbReference type="NCBI Taxonomy" id="1042311"/>
    <lineage>
        <taxon>Eukaryota</taxon>
        <taxon>Fungi</taxon>
        <taxon>Dikarya</taxon>
        <taxon>Ascomycota</taxon>
        <taxon>Pezizomycotina</taxon>
        <taxon>Sordariomycetes</taxon>
        <taxon>Hypocreomycetidae</taxon>
        <taxon>Hypocreales</taxon>
        <taxon>Hypocreaceae</taxon>
        <taxon>Trichoderma</taxon>
    </lineage>
</organism>
<keyword evidence="1" id="KW-0472">Membrane</keyword>
<evidence type="ECO:0000313" key="3">
    <source>
        <dbReference type="Proteomes" id="UP000240493"/>
    </source>
</evidence>